<gene>
    <name evidence="1" type="ORF">EOD43_14240</name>
</gene>
<name>A0A437MBC1_9SPHN</name>
<comment type="caution">
    <text evidence="1">The sequence shown here is derived from an EMBL/GenBank/DDBJ whole genome shotgun (WGS) entry which is preliminary data.</text>
</comment>
<dbReference type="EMBL" id="SACN01000001">
    <property type="protein sequence ID" value="RVT94916.1"/>
    <property type="molecule type" value="Genomic_DNA"/>
</dbReference>
<sequence length="74" mass="8115">MTFVQDARRKASSRQGLSSPKVVMVSEKHLLLGSGLQSNRATALQLSKPQKLPSEKKIGRLREKETILLAAQTA</sequence>
<organism evidence="1 2">
    <name type="scientific">Sphingomonas crocodyli</name>
    <dbReference type="NCBI Taxonomy" id="1979270"/>
    <lineage>
        <taxon>Bacteria</taxon>
        <taxon>Pseudomonadati</taxon>
        <taxon>Pseudomonadota</taxon>
        <taxon>Alphaproteobacteria</taxon>
        <taxon>Sphingomonadales</taxon>
        <taxon>Sphingomonadaceae</taxon>
        <taxon>Sphingomonas</taxon>
    </lineage>
</organism>
<accession>A0A437MBC1</accession>
<reference evidence="1 2" key="1">
    <citation type="submission" date="2019-01" db="EMBL/GenBank/DDBJ databases">
        <authorList>
            <person name="Chen W.-M."/>
        </authorList>
    </citation>
    <scope>NUCLEOTIDE SEQUENCE [LARGE SCALE GENOMIC DNA]</scope>
    <source>
        <strain evidence="1 2">CCP-7</strain>
    </source>
</reference>
<dbReference type="Proteomes" id="UP000282971">
    <property type="component" value="Unassembled WGS sequence"/>
</dbReference>
<evidence type="ECO:0000313" key="1">
    <source>
        <dbReference type="EMBL" id="RVT94916.1"/>
    </source>
</evidence>
<proteinExistence type="predicted"/>
<evidence type="ECO:0000313" key="2">
    <source>
        <dbReference type="Proteomes" id="UP000282971"/>
    </source>
</evidence>
<dbReference type="AlphaFoldDB" id="A0A437MBC1"/>
<keyword evidence="2" id="KW-1185">Reference proteome</keyword>
<protein>
    <submittedName>
        <fullName evidence="1">Uncharacterized protein</fullName>
    </submittedName>
</protein>
<dbReference type="RefSeq" id="WP_127744492.1">
    <property type="nucleotide sequence ID" value="NZ_SACN01000001.1"/>
</dbReference>